<dbReference type="EMBL" id="QJOW01000004">
    <property type="protein sequence ID" value="KAB7514342.1"/>
    <property type="molecule type" value="Genomic_DNA"/>
</dbReference>
<feature type="compositionally biased region" description="Acidic residues" evidence="1">
    <location>
        <begin position="126"/>
        <end position="136"/>
    </location>
</feature>
<proteinExistence type="predicted"/>
<organism evidence="3 6">
    <name type="scientific">Halosegnis rubeus</name>
    <dbReference type="NCBI Taxonomy" id="2212850"/>
    <lineage>
        <taxon>Archaea</taxon>
        <taxon>Methanobacteriati</taxon>
        <taxon>Methanobacteriota</taxon>
        <taxon>Stenosarchaea group</taxon>
        <taxon>Halobacteria</taxon>
        <taxon>Halobacteriales</taxon>
        <taxon>Natronomonadaceae</taxon>
        <taxon>Halosegnis</taxon>
    </lineage>
</organism>
<dbReference type="Proteomes" id="UP000326865">
    <property type="component" value="Unassembled WGS sequence"/>
</dbReference>
<keyword evidence="7" id="KW-1185">Reference proteome</keyword>
<dbReference type="AlphaFoldDB" id="A0A5N5U9K5"/>
<comment type="caution">
    <text evidence="3">The sequence shown here is derived from an EMBL/GenBank/DDBJ whole genome shotgun (WGS) entry which is preliminary data.</text>
</comment>
<dbReference type="RefSeq" id="WP_152120671.1">
    <property type="nucleotide sequence ID" value="NZ_QJOW01000004.1"/>
</dbReference>
<feature type="compositionally biased region" description="Low complexity" evidence="1">
    <location>
        <begin position="116"/>
        <end position="125"/>
    </location>
</feature>
<sequence>MDCPRCGGHVTVFELEEAVSRVCEDCSYVGVLVDHRPEDASLESWDDALDRFQTLFPDSIPDGTARVDDDTTPPDAPVAEDTSAGDGEFQFRGTPESTTVADPGAGEEYADTADQSDATGAGTDSAADDTDGDSDADTGPGEETTGDAAESETSGDEDATDGSDETA</sequence>
<evidence type="ECO:0008006" key="8">
    <source>
        <dbReference type="Google" id="ProtNLM"/>
    </source>
</evidence>
<evidence type="ECO:0000313" key="6">
    <source>
        <dbReference type="Proteomes" id="UP000326302"/>
    </source>
</evidence>
<dbReference type="EMBL" id="QMDY01000003">
    <property type="protein sequence ID" value="KAB7518746.1"/>
    <property type="molecule type" value="Genomic_DNA"/>
</dbReference>
<accession>A0A5N5U9K5</accession>
<evidence type="ECO:0000313" key="3">
    <source>
        <dbReference type="EMBL" id="KAB7514342.1"/>
    </source>
</evidence>
<evidence type="ECO:0000313" key="2">
    <source>
        <dbReference type="EMBL" id="KAB7513941.1"/>
    </source>
</evidence>
<dbReference type="Proteomes" id="UP000326302">
    <property type="component" value="Unassembled WGS sequence"/>
</dbReference>
<evidence type="ECO:0000256" key="1">
    <source>
        <dbReference type="SAM" id="MobiDB-lite"/>
    </source>
</evidence>
<protein>
    <recommendedName>
        <fullName evidence="8">Small CPxCG-related zinc finger protein</fullName>
    </recommendedName>
</protein>
<accession>A0A5N5U7V5</accession>
<dbReference type="OrthoDB" id="331156at2157"/>
<evidence type="ECO:0000313" key="7">
    <source>
        <dbReference type="Proteomes" id="UP000326865"/>
    </source>
</evidence>
<evidence type="ECO:0000313" key="5">
    <source>
        <dbReference type="Proteomes" id="UP000326207"/>
    </source>
</evidence>
<dbReference type="EMBL" id="QKKZ01000003">
    <property type="protein sequence ID" value="KAB7513941.1"/>
    <property type="molecule type" value="Genomic_DNA"/>
</dbReference>
<feature type="compositionally biased region" description="Acidic residues" evidence="1">
    <location>
        <begin position="149"/>
        <end position="167"/>
    </location>
</feature>
<evidence type="ECO:0000313" key="4">
    <source>
        <dbReference type="EMBL" id="KAB7518746.1"/>
    </source>
</evidence>
<accession>A0A5N5UJ80</accession>
<gene>
    <name evidence="2" type="ORF">DM867_09120</name>
    <name evidence="3" type="ORF">DMP03_10770</name>
    <name evidence="4" type="ORF">DP108_06145</name>
</gene>
<reference evidence="5 6" key="1">
    <citation type="submission" date="2019-10" db="EMBL/GenBank/DDBJ databases">
        <title>Unraveling microbial dark matter from salterns through culturing: the case of the genus Halosegnis.</title>
        <authorList>
            <person name="Duran-Viseras A."/>
            <person name="Andrei A.-S."/>
            <person name="Vera-Gargallo B."/>
            <person name="Ghai R."/>
            <person name="Sanchez-Porro C."/>
            <person name="Ventosa A."/>
        </authorList>
    </citation>
    <scope>NUCLEOTIDE SEQUENCE [LARGE SCALE GENOMIC DNA]</scope>
    <source>
        <strain evidence="3 6">F17-44</strain>
        <strain evidence="2 7">F18-79</strain>
        <strain evidence="4 5">F19-13</strain>
    </source>
</reference>
<dbReference type="Proteomes" id="UP000326207">
    <property type="component" value="Unassembled WGS sequence"/>
</dbReference>
<name>A0A5N5U9K5_9EURY</name>
<feature type="region of interest" description="Disordered" evidence="1">
    <location>
        <begin position="56"/>
        <end position="167"/>
    </location>
</feature>